<proteinExistence type="inferred from homology"/>
<evidence type="ECO:0000256" key="1">
    <source>
        <dbReference type="ARBA" id="ARBA00004651"/>
    </source>
</evidence>
<dbReference type="InterPro" id="IPR048454">
    <property type="entry name" value="YetF_N"/>
</dbReference>
<evidence type="ECO:0000256" key="4">
    <source>
        <dbReference type="ARBA" id="ARBA00022692"/>
    </source>
</evidence>
<dbReference type="Pfam" id="PF20730">
    <property type="entry name" value="YetF_N"/>
    <property type="match status" value="1"/>
</dbReference>
<keyword evidence="6 7" id="KW-0472">Membrane</keyword>
<accession>A0A345PDK8</accession>
<keyword evidence="5 7" id="KW-1133">Transmembrane helix</keyword>
<organism evidence="10 11">
    <name type="scientific">Oceanobacillus zhaokaii</name>
    <dbReference type="NCBI Taxonomy" id="2052660"/>
    <lineage>
        <taxon>Bacteria</taxon>
        <taxon>Bacillati</taxon>
        <taxon>Bacillota</taxon>
        <taxon>Bacilli</taxon>
        <taxon>Bacillales</taxon>
        <taxon>Bacillaceae</taxon>
        <taxon>Oceanobacillus</taxon>
    </lineage>
</organism>
<dbReference type="RefSeq" id="WP_114915381.1">
    <property type="nucleotide sequence ID" value="NZ_CP024848.1"/>
</dbReference>
<feature type="domain" description="YetF-like N-terminal transmembrane" evidence="9">
    <location>
        <begin position="5"/>
        <end position="78"/>
    </location>
</feature>
<name>A0A345PDK8_9BACI</name>
<feature type="transmembrane region" description="Helical" evidence="7">
    <location>
        <begin position="33"/>
        <end position="53"/>
    </location>
</feature>
<comment type="similarity">
    <text evidence="2">Belongs to the UPF0702 family.</text>
</comment>
<dbReference type="KEGG" id="ocn:CUC15_03510"/>
<evidence type="ECO:0000259" key="9">
    <source>
        <dbReference type="Pfam" id="PF20730"/>
    </source>
</evidence>
<sequence>MAEQLEVILRSIGSFCILLIGAKILGKQTISKMTIFDFVASISLGSIAANLAFNTSLKFHNVLISFAIMIAILFVAAYMSMKGIKTRRFLAGNPTVVIENGKILEGNMKKMRYTLDYLNQQLREKDIFEISEVLFAVLETNGTLSVQKKPNFRHVTKQDIGIFTAPESKLPIELIMDGHIVESNLKENNLNHKWLQVEIQKRGLSINDVFYAVLGTNGAVYIDTYKDHIESPVDKE</sequence>
<evidence type="ECO:0000256" key="7">
    <source>
        <dbReference type="SAM" id="Phobius"/>
    </source>
</evidence>
<protein>
    <recommendedName>
        <fullName evidence="12">DUF421 domain-containing protein</fullName>
    </recommendedName>
</protein>
<feature type="transmembrane region" description="Helical" evidence="7">
    <location>
        <begin position="7"/>
        <end position="26"/>
    </location>
</feature>
<evidence type="ECO:0000313" key="11">
    <source>
        <dbReference type="Proteomes" id="UP000253908"/>
    </source>
</evidence>
<dbReference type="EMBL" id="CP024848">
    <property type="protein sequence ID" value="AXI08088.1"/>
    <property type="molecule type" value="Genomic_DNA"/>
</dbReference>
<feature type="domain" description="YetF C-terminal" evidence="8">
    <location>
        <begin position="85"/>
        <end position="212"/>
    </location>
</feature>
<dbReference type="AlphaFoldDB" id="A0A345PDK8"/>
<dbReference type="PANTHER" id="PTHR34582">
    <property type="entry name" value="UPF0702 TRANSMEMBRANE PROTEIN YCAP"/>
    <property type="match status" value="1"/>
</dbReference>
<dbReference type="InterPro" id="IPR023090">
    <property type="entry name" value="UPF0702_alpha/beta_dom_sf"/>
</dbReference>
<evidence type="ECO:0000256" key="6">
    <source>
        <dbReference type="ARBA" id="ARBA00023136"/>
    </source>
</evidence>
<dbReference type="GO" id="GO:0005886">
    <property type="term" value="C:plasma membrane"/>
    <property type="evidence" value="ECO:0007669"/>
    <property type="project" value="UniProtKB-SubCell"/>
</dbReference>
<dbReference type="Gene3D" id="3.30.240.20">
    <property type="entry name" value="bsu07140 like domains"/>
    <property type="match status" value="2"/>
</dbReference>
<dbReference type="Proteomes" id="UP000253908">
    <property type="component" value="Chromosome"/>
</dbReference>
<gene>
    <name evidence="10" type="ORF">CUC15_03510</name>
</gene>
<comment type="subcellular location">
    <subcellularLocation>
        <location evidence="1">Cell membrane</location>
        <topology evidence="1">Multi-pass membrane protein</topology>
    </subcellularLocation>
</comment>
<evidence type="ECO:0000259" key="8">
    <source>
        <dbReference type="Pfam" id="PF04239"/>
    </source>
</evidence>
<evidence type="ECO:0000313" key="10">
    <source>
        <dbReference type="EMBL" id="AXI08088.1"/>
    </source>
</evidence>
<dbReference type="PANTHER" id="PTHR34582:SF7">
    <property type="entry name" value="UPF0702 TRANSMEMBRANE PROTEIN YDFS"/>
    <property type="match status" value="1"/>
</dbReference>
<evidence type="ECO:0008006" key="12">
    <source>
        <dbReference type="Google" id="ProtNLM"/>
    </source>
</evidence>
<feature type="transmembrane region" description="Helical" evidence="7">
    <location>
        <begin position="59"/>
        <end position="79"/>
    </location>
</feature>
<dbReference type="Pfam" id="PF04239">
    <property type="entry name" value="DUF421"/>
    <property type="match status" value="1"/>
</dbReference>
<evidence type="ECO:0000256" key="5">
    <source>
        <dbReference type="ARBA" id="ARBA00022989"/>
    </source>
</evidence>
<evidence type="ECO:0000256" key="3">
    <source>
        <dbReference type="ARBA" id="ARBA00022475"/>
    </source>
</evidence>
<keyword evidence="11" id="KW-1185">Reference proteome</keyword>
<keyword evidence="4 7" id="KW-0812">Transmembrane</keyword>
<dbReference type="InterPro" id="IPR007353">
    <property type="entry name" value="DUF421"/>
</dbReference>
<dbReference type="OrthoDB" id="9778331at2"/>
<keyword evidence="3" id="KW-1003">Cell membrane</keyword>
<evidence type="ECO:0000256" key="2">
    <source>
        <dbReference type="ARBA" id="ARBA00006448"/>
    </source>
</evidence>
<reference evidence="11" key="1">
    <citation type="submission" date="2017-11" db="EMBL/GenBank/DDBJ databases">
        <authorList>
            <person name="Zhu W."/>
        </authorList>
    </citation>
    <scope>NUCLEOTIDE SEQUENCE [LARGE SCALE GENOMIC DNA]</scope>
    <source>
        <strain evidence="11">160</strain>
    </source>
</reference>